<feature type="region of interest" description="Disordered" evidence="1">
    <location>
        <begin position="80"/>
        <end position="107"/>
    </location>
</feature>
<feature type="compositionally biased region" description="Acidic residues" evidence="1">
    <location>
        <begin position="1"/>
        <end position="11"/>
    </location>
</feature>
<evidence type="ECO:0000313" key="4">
    <source>
        <dbReference type="EMBL" id="NEG88818.1"/>
    </source>
</evidence>
<keyword evidence="2" id="KW-1133">Transmembrane helix</keyword>
<reference evidence="4 5" key="1">
    <citation type="submission" date="2019-10" db="EMBL/GenBank/DDBJ databases">
        <title>Bifidobacterium from non-human primates.</title>
        <authorList>
            <person name="Modesto M."/>
        </authorList>
    </citation>
    <scope>NUCLEOTIDE SEQUENCE [LARGE SCALE GENOMIC DNA]</scope>
    <source>
        <strain evidence="4 5">TRE17</strain>
    </source>
</reference>
<protein>
    <submittedName>
        <fullName evidence="4">DUF4091 domain-containing protein</fullName>
    </submittedName>
</protein>
<keyword evidence="2" id="KW-0812">Transmembrane</keyword>
<dbReference type="EMBL" id="WHZW01000003">
    <property type="protein sequence ID" value="NEG88818.1"/>
    <property type="molecule type" value="Genomic_DNA"/>
</dbReference>
<feature type="region of interest" description="Disordered" evidence="1">
    <location>
        <begin position="1"/>
        <end position="21"/>
    </location>
</feature>
<accession>A0A6N9Z2L1</accession>
<sequence length="672" mass="73994">MGDTDDGDDDGGVTTPRHRVTVEKGSGMAAYRVIPIGSLEKLLPSDDARALPSIDGVTGLAGETVSFQLAYRVEDDQCHEDTADTDSGLCGTGESGDVTREIGGESGGHARDACVNQFVTRVSMRGAFAEYAHIRAVRDVPVDFPCYPGKTDDMYLSERPGLYPDLLQDTNGWVAFMPDQWRSLWVDIDLPAMSDDGHVARSCERNAGGRECGAQDPFASVADVADACSSANIVSGSRPDAADVEEPSAVPVSGSLIVEFRTPDGETVNETAVSISRIPVQLPALDIAHTEWFHADCLAQYYGVPVWGEEHWRIVERFVALAAKRGVTMIYTPLFTPPLDTEVGGERPTTQLVGVTRTGGSWSFNFSRLERWTRMCDRAGIRRFEMSHLFTQWGAEHCPKIMATVDGTERRVFGWDTSATADGYPEFLAAFLPALDRELHRLGIADRTVFHVSDEPTDENLDSYLAAKAVVAPYLTSYPIMDALSHIEFYDSGACEHPVPAENRIEPFVAAGVKDLWTYHCCVQTVDVPNRFMAMPSYRNRVLGFLLYVYDLAGFLHWGFNFYNTEYSRRAINPYTEPGCPEGFAAGDAFLVYPGPGGRPEESIRIMVLEEALNDLRACRLLESLTSRDQVLSILTDGLAEPLTFARYPHSAAWLLGRRDAINQAIVDYLGM</sequence>
<dbReference type="InterPro" id="IPR025150">
    <property type="entry name" value="GH123_cat"/>
</dbReference>
<comment type="caution">
    <text evidence="4">The sequence shown here is derived from an EMBL/GenBank/DDBJ whole genome shotgun (WGS) entry which is preliminary data.</text>
</comment>
<organism evidence="4 5">
    <name type="scientific">Bifidobacterium aerophilum</name>
    <dbReference type="NCBI Taxonomy" id="1798155"/>
    <lineage>
        <taxon>Bacteria</taxon>
        <taxon>Bacillati</taxon>
        <taxon>Actinomycetota</taxon>
        <taxon>Actinomycetes</taxon>
        <taxon>Bifidobacteriales</taxon>
        <taxon>Bifidobacteriaceae</taxon>
        <taxon>Bifidobacterium</taxon>
    </lineage>
</organism>
<evidence type="ECO:0000256" key="2">
    <source>
        <dbReference type="SAM" id="Phobius"/>
    </source>
</evidence>
<feature type="domain" description="Glycoside hydrolase 123 catalytic" evidence="3">
    <location>
        <begin position="292"/>
        <end position="621"/>
    </location>
</feature>
<gene>
    <name evidence="4" type="ORF">GFD25_02090</name>
</gene>
<feature type="compositionally biased region" description="Basic and acidic residues" evidence="1">
    <location>
        <begin position="97"/>
        <end position="107"/>
    </location>
</feature>
<evidence type="ECO:0000256" key="1">
    <source>
        <dbReference type="SAM" id="MobiDB-lite"/>
    </source>
</evidence>
<name>A0A6N9Z2L1_9BIFI</name>
<dbReference type="AlphaFoldDB" id="A0A6N9Z2L1"/>
<dbReference type="Proteomes" id="UP000469194">
    <property type="component" value="Unassembled WGS sequence"/>
</dbReference>
<evidence type="ECO:0000313" key="5">
    <source>
        <dbReference type="Proteomes" id="UP000469194"/>
    </source>
</evidence>
<evidence type="ECO:0000259" key="3">
    <source>
        <dbReference type="Pfam" id="PF13320"/>
    </source>
</evidence>
<keyword evidence="2" id="KW-0472">Membrane</keyword>
<feature type="transmembrane region" description="Helical" evidence="2">
    <location>
        <begin position="542"/>
        <end position="560"/>
    </location>
</feature>
<keyword evidence="5" id="KW-1185">Reference proteome</keyword>
<dbReference type="Pfam" id="PF13320">
    <property type="entry name" value="GH123_cat"/>
    <property type="match status" value="1"/>
</dbReference>
<proteinExistence type="predicted"/>